<gene>
    <name evidence="1" type="ORF">METZ01_LOCUS307785</name>
</gene>
<protein>
    <submittedName>
        <fullName evidence="1">Uncharacterized protein</fullName>
    </submittedName>
</protein>
<accession>A0A382N5U9</accession>
<organism evidence="1">
    <name type="scientific">marine metagenome</name>
    <dbReference type="NCBI Taxonomy" id="408172"/>
    <lineage>
        <taxon>unclassified sequences</taxon>
        <taxon>metagenomes</taxon>
        <taxon>ecological metagenomes</taxon>
    </lineage>
</organism>
<name>A0A382N5U9_9ZZZZ</name>
<evidence type="ECO:0000313" key="1">
    <source>
        <dbReference type="EMBL" id="SVC54931.1"/>
    </source>
</evidence>
<dbReference type="AlphaFoldDB" id="A0A382N5U9"/>
<proteinExistence type="predicted"/>
<reference evidence="1" key="1">
    <citation type="submission" date="2018-05" db="EMBL/GenBank/DDBJ databases">
        <authorList>
            <person name="Lanie J.A."/>
            <person name="Ng W.-L."/>
            <person name="Kazmierczak K.M."/>
            <person name="Andrzejewski T.M."/>
            <person name="Davidsen T.M."/>
            <person name="Wayne K.J."/>
            <person name="Tettelin H."/>
            <person name="Glass J.I."/>
            <person name="Rusch D."/>
            <person name="Podicherti R."/>
            <person name="Tsui H.-C.T."/>
            <person name="Winkler M.E."/>
        </authorList>
    </citation>
    <scope>NUCLEOTIDE SEQUENCE</scope>
</reference>
<dbReference type="EMBL" id="UINC01097321">
    <property type="protein sequence ID" value="SVC54931.1"/>
    <property type="molecule type" value="Genomic_DNA"/>
</dbReference>
<sequence length="84" mass="9714">MINRSKKILKSIIQHPYLDLAVVGILLYSGISETLSEVKERKEFKLGVHHGIILFSIMHILKTLPELIKHWGRAINKLDEKKNK</sequence>